<evidence type="ECO:0000313" key="3">
    <source>
        <dbReference type="Proteomes" id="UP000078486"/>
    </source>
</evidence>
<dbReference type="EMBL" id="LRRQ01000119">
    <property type="protein sequence ID" value="OAM88776.1"/>
    <property type="molecule type" value="Genomic_DNA"/>
</dbReference>
<comment type="caution">
    <text evidence="2">The sequence shown here is derived from an EMBL/GenBank/DDBJ whole genome shotgun (WGS) entry which is preliminary data.</text>
</comment>
<gene>
    <name evidence="2" type="ORF">AW736_17270</name>
</gene>
<dbReference type="Pfam" id="PF14534">
    <property type="entry name" value="DUF4440"/>
    <property type="match status" value="1"/>
</dbReference>
<organism evidence="2 3">
    <name type="scientific">Termitidicoccus mucosus</name>
    <dbReference type="NCBI Taxonomy" id="1184151"/>
    <lineage>
        <taxon>Bacteria</taxon>
        <taxon>Pseudomonadati</taxon>
        <taxon>Verrucomicrobiota</taxon>
        <taxon>Opitutia</taxon>
        <taxon>Opitutales</taxon>
        <taxon>Opitutaceae</taxon>
        <taxon>Termitidicoccus</taxon>
    </lineage>
</organism>
<dbReference type="OrthoDB" id="5383110at2"/>
<reference evidence="2 3" key="1">
    <citation type="submission" date="2016-01" db="EMBL/GenBank/DDBJ databases">
        <title>High potential of lignocellulose degradation of a new Verrucomicrobia species.</title>
        <authorList>
            <person name="Wang Y."/>
            <person name="Shi Y."/>
            <person name="Qiu Z."/>
            <person name="Liu S."/>
            <person name="Yang H."/>
        </authorList>
    </citation>
    <scope>NUCLEOTIDE SEQUENCE [LARGE SCALE GENOMIC DNA]</scope>
    <source>
        <strain evidence="2 3">TSB47</strain>
    </source>
</reference>
<dbReference type="RefSeq" id="WP_068771666.1">
    <property type="nucleotide sequence ID" value="NZ_CP109796.1"/>
</dbReference>
<name>A0A178II92_9BACT</name>
<dbReference type="SUPFAM" id="SSF54427">
    <property type="entry name" value="NTF2-like"/>
    <property type="match status" value="1"/>
</dbReference>
<dbReference type="STRING" id="1184151.AW736_17270"/>
<evidence type="ECO:0000313" key="2">
    <source>
        <dbReference type="EMBL" id="OAM88776.1"/>
    </source>
</evidence>
<sequence length="121" mass="13561">MTKSDIEKLEERLRRAMMASDVAELDALISERLVFVLYDGTLLTKRDDLDTHRSGKIRIDTLTPSERQIQLHGSVAVVVVRMAVAGSHQGTPFSGDFRYMRVWHLEGEQAQVVAGHVSAIK</sequence>
<evidence type="ECO:0000259" key="1">
    <source>
        <dbReference type="Pfam" id="PF14534"/>
    </source>
</evidence>
<proteinExistence type="predicted"/>
<protein>
    <recommendedName>
        <fullName evidence="1">DUF4440 domain-containing protein</fullName>
    </recommendedName>
</protein>
<dbReference type="InterPro" id="IPR032710">
    <property type="entry name" value="NTF2-like_dom_sf"/>
</dbReference>
<feature type="domain" description="DUF4440" evidence="1">
    <location>
        <begin position="6"/>
        <end position="108"/>
    </location>
</feature>
<accession>A0A178II92</accession>
<dbReference type="Gene3D" id="3.10.450.50">
    <property type="match status" value="1"/>
</dbReference>
<dbReference type="InterPro" id="IPR027843">
    <property type="entry name" value="DUF4440"/>
</dbReference>
<keyword evidence="3" id="KW-1185">Reference proteome</keyword>
<dbReference type="AlphaFoldDB" id="A0A178II92"/>
<dbReference type="Proteomes" id="UP000078486">
    <property type="component" value="Unassembled WGS sequence"/>
</dbReference>